<reference evidence="8" key="1">
    <citation type="journal article" date="2015" name="BMC Genomics">
        <title>Genomic and transcriptomic analysis of the endophytic fungus Pestalotiopsis fici reveals its lifestyle and high potential for synthesis of natural products.</title>
        <authorList>
            <person name="Wang X."/>
            <person name="Zhang X."/>
            <person name="Liu L."/>
            <person name="Xiang M."/>
            <person name="Wang W."/>
            <person name="Sun X."/>
            <person name="Che Y."/>
            <person name="Guo L."/>
            <person name="Liu G."/>
            <person name="Guo L."/>
            <person name="Wang C."/>
            <person name="Yin W.B."/>
            <person name="Stadler M."/>
            <person name="Zhang X."/>
            <person name="Liu X."/>
        </authorList>
    </citation>
    <scope>NUCLEOTIDE SEQUENCE [LARGE SCALE GENOMIC DNA]</scope>
    <source>
        <strain evidence="8">W106-1 / CGMCC3.15140</strain>
    </source>
</reference>
<keyword evidence="2 5" id="KW-0812">Transmembrane</keyword>
<comment type="subcellular location">
    <subcellularLocation>
        <location evidence="1">Membrane</location>
        <topology evidence="1">Multi-pass membrane protein</topology>
    </subcellularLocation>
</comment>
<feature type="domain" description="CorA-like transporter" evidence="6">
    <location>
        <begin position="13"/>
        <end position="180"/>
    </location>
</feature>
<evidence type="ECO:0000313" key="8">
    <source>
        <dbReference type="Proteomes" id="UP000030651"/>
    </source>
</evidence>
<dbReference type="GO" id="GO:0016020">
    <property type="term" value="C:membrane"/>
    <property type="evidence" value="ECO:0007669"/>
    <property type="project" value="UniProtKB-SubCell"/>
</dbReference>
<evidence type="ECO:0000313" key="7">
    <source>
        <dbReference type="EMBL" id="ETS78430.1"/>
    </source>
</evidence>
<proteinExistence type="predicted"/>
<dbReference type="Pfam" id="PF26616">
    <property type="entry name" value="CorA-like"/>
    <property type="match status" value="1"/>
</dbReference>
<gene>
    <name evidence="7" type="ORF">PFICI_10492</name>
</gene>
<evidence type="ECO:0000256" key="2">
    <source>
        <dbReference type="ARBA" id="ARBA00022692"/>
    </source>
</evidence>
<keyword evidence="4 5" id="KW-0472">Membrane</keyword>
<dbReference type="Pfam" id="PF01544">
    <property type="entry name" value="CorA"/>
    <property type="match status" value="1"/>
</dbReference>
<evidence type="ECO:0000259" key="6">
    <source>
        <dbReference type="Pfam" id="PF26616"/>
    </source>
</evidence>
<organism evidence="7 8">
    <name type="scientific">Pestalotiopsis fici (strain W106-1 / CGMCC3.15140)</name>
    <dbReference type="NCBI Taxonomy" id="1229662"/>
    <lineage>
        <taxon>Eukaryota</taxon>
        <taxon>Fungi</taxon>
        <taxon>Dikarya</taxon>
        <taxon>Ascomycota</taxon>
        <taxon>Pezizomycotina</taxon>
        <taxon>Sordariomycetes</taxon>
        <taxon>Xylariomycetidae</taxon>
        <taxon>Amphisphaeriales</taxon>
        <taxon>Sporocadaceae</taxon>
        <taxon>Pestalotiopsis</taxon>
    </lineage>
</organism>
<feature type="transmembrane region" description="Helical" evidence="5">
    <location>
        <begin position="353"/>
        <end position="376"/>
    </location>
</feature>
<dbReference type="OrthoDB" id="5392974at2759"/>
<dbReference type="InterPro" id="IPR002523">
    <property type="entry name" value="MgTranspt_CorA/ZnTranspt_ZntB"/>
</dbReference>
<name>W3WX54_PESFW</name>
<evidence type="ECO:0000256" key="1">
    <source>
        <dbReference type="ARBA" id="ARBA00004141"/>
    </source>
</evidence>
<dbReference type="GeneID" id="19275505"/>
<protein>
    <recommendedName>
        <fullName evidence="6">CorA-like transporter domain-containing protein</fullName>
    </recommendedName>
</protein>
<evidence type="ECO:0000256" key="3">
    <source>
        <dbReference type="ARBA" id="ARBA00022989"/>
    </source>
</evidence>
<dbReference type="RefSeq" id="XP_007837264.1">
    <property type="nucleotide sequence ID" value="XM_007839073.1"/>
</dbReference>
<evidence type="ECO:0000256" key="4">
    <source>
        <dbReference type="ARBA" id="ARBA00023136"/>
    </source>
</evidence>
<dbReference type="STRING" id="1229662.W3WX54"/>
<keyword evidence="8" id="KW-1185">Reference proteome</keyword>
<dbReference type="OMA" id="TKHSTWI"/>
<dbReference type="KEGG" id="pfy:PFICI_10492"/>
<sequence length="431" mass="49637">MQLQKQRRVPRHLVSDVFVDNGRSYIDMIELNDGASIDPEKATNLSRTRRVVDVEDLKDQLSASNPAVRVAAISQKYSWSPLQISEEMFESFMDHVEAFDGLRDTAISFRSRTTDLEQALPICTWRDQSPIRELSYIIKYAETKVCDAEKTDWVIRQIGMYQHFNSKTRSTVWMVILPNQESYCPDTMCNIFGLVKHPLCPHIDNLFNHLDNWRWYMADHEQRFQDLAESVMNVEIEETLDFVAMYDQLSGLRYVQSRIAPLIPIFAGYHQILQRLRIFNEQLLASGYVVKDDSHSFTSSLEDITSKVQSFEVNAQFLLSRVAHTIQMASDTITLKSQNNTEDMSNNMLKDSLAMRIITLVTLVFLPGTFVSGFFGMGFFTIDSDDGGKWVISPQLWVYFAAAIPVTALTLAFWRWRNRRAKAKRFSSSPV</sequence>
<dbReference type="EMBL" id="KI912115">
    <property type="protein sequence ID" value="ETS78430.1"/>
    <property type="molecule type" value="Genomic_DNA"/>
</dbReference>
<keyword evidence="3 5" id="KW-1133">Transmembrane helix</keyword>
<dbReference type="InParanoid" id="W3WX54"/>
<dbReference type="SUPFAM" id="SSF144083">
    <property type="entry name" value="Magnesium transport protein CorA, transmembrane region"/>
    <property type="match status" value="1"/>
</dbReference>
<evidence type="ECO:0000256" key="5">
    <source>
        <dbReference type="SAM" id="Phobius"/>
    </source>
</evidence>
<dbReference type="eggNOG" id="ENOG502SNI3">
    <property type="taxonomic scope" value="Eukaryota"/>
</dbReference>
<accession>W3WX54</accession>
<dbReference type="InterPro" id="IPR045863">
    <property type="entry name" value="CorA_TM1_TM2"/>
</dbReference>
<dbReference type="InterPro" id="IPR058257">
    <property type="entry name" value="CorA-like_dom"/>
</dbReference>
<dbReference type="Proteomes" id="UP000030651">
    <property type="component" value="Unassembled WGS sequence"/>
</dbReference>
<dbReference type="GO" id="GO:0046873">
    <property type="term" value="F:metal ion transmembrane transporter activity"/>
    <property type="evidence" value="ECO:0007669"/>
    <property type="project" value="InterPro"/>
</dbReference>
<dbReference type="AlphaFoldDB" id="W3WX54"/>
<dbReference type="Gene3D" id="1.20.58.340">
    <property type="entry name" value="Magnesium transport protein CorA, transmembrane region"/>
    <property type="match status" value="1"/>
</dbReference>
<feature type="transmembrane region" description="Helical" evidence="5">
    <location>
        <begin position="396"/>
        <end position="416"/>
    </location>
</feature>
<dbReference type="HOGENOM" id="CLU_029947_0_1_1"/>